<comment type="caution">
    <text evidence="1">The sequence shown here is derived from an EMBL/GenBank/DDBJ whole genome shotgun (WGS) entry which is preliminary data.</text>
</comment>
<dbReference type="Proteomes" id="UP001057402">
    <property type="component" value="Chromosome 7"/>
</dbReference>
<dbReference type="EMBL" id="CM042886">
    <property type="protein sequence ID" value="KAI4338424.1"/>
    <property type="molecule type" value="Genomic_DNA"/>
</dbReference>
<gene>
    <name evidence="1" type="ORF">MLD38_023488</name>
</gene>
<sequence length="344" mass="37682">MAVQAQYPPSNPLLLNRNMQDANDFALQPQQPGSIFLDQSPSPHLLFSAGAAATTQRKRTREMPTPSAVNFNCSSNDNPVALFNAFPVAANSLQLQSQAPQVVDLTQLHNRQPSNVVSTGLRLSFGEQQQQLQQQGFVYNPAPSSFVQLLSDDVVAEIKQQREEMDQFLHAQGEHLRRTLAEKRQRHYRALLGVAESAVARRLREKDAEIEKAVRRQAELEARAAQLVAESQLWQAKARGSEAIAASLQAQLQQAWCDRGAGDEEAAAAVDGSAGEAEDAESAYVDPERVEMVGPSCRGCSRRAATVVVLPCRHLCACPECDRLIQACPLCFCPKSSSVEVFFS</sequence>
<keyword evidence="2" id="KW-1185">Reference proteome</keyword>
<accession>A0ACB9NSR4</accession>
<proteinExistence type="predicted"/>
<protein>
    <submittedName>
        <fullName evidence="1">Uncharacterized protein</fullName>
    </submittedName>
</protein>
<reference evidence="2" key="1">
    <citation type="journal article" date="2023" name="Front. Plant Sci.">
        <title>Chromosomal-level genome assembly of Melastoma candidum provides insights into trichome evolution.</title>
        <authorList>
            <person name="Zhong Y."/>
            <person name="Wu W."/>
            <person name="Sun C."/>
            <person name="Zou P."/>
            <person name="Liu Y."/>
            <person name="Dai S."/>
            <person name="Zhou R."/>
        </authorList>
    </citation>
    <scope>NUCLEOTIDE SEQUENCE [LARGE SCALE GENOMIC DNA]</scope>
</reference>
<evidence type="ECO:0000313" key="1">
    <source>
        <dbReference type="EMBL" id="KAI4338424.1"/>
    </source>
</evidence>
<organism evidence="1 2">
    <name type="scientific">Melastoma candidum</name>
    <dbReference type="NCBI Taxonomy" id="119954"/>
    <lineage>
        <taxon>Eukaryota</taxon>
        <taxon>Viridiplantae</taxon>
        <taxon>Streptophyta</taxon>
        <taxon>Embryophyta</taxon>
        <taxon>Tracheophyta</taxon>
        <taxon>Spermatophyta</taxon>
        <taxon>Magnoliopsida</taxon>
        <taxon>eudicotyledons</taxon>
        <taxon>Gunneridae</taxon>
        <taxon>Pentapetalae</taxon>
        <taxon>rosids</taxon>
        <taxon>malvids</taxon>
        <taxon>Myrtales</taxon>
        <taxon>Melastomataceae</taxon>
        <taxon>Melastomatoideae</taxon>
        <taxon>Melastomateae</taxon>
        <taxon>Melastoma</taxon>
    </lineage>
</organism>
<name>A0ACB9NSR4_9MYRT</name>
<evidence type="ECO:0000313" key="2">
    <source>
        <dbReference type="Proteomes" id="UP001057402"/>
    </source>
</evidence>